<dbReference type="PANTHER" id="PTHR44329">
    <property type="entry name" value="SERINE/THREONINE-PROTEIN KINASE TNNI3K-RELATED"/>
    <property type="match status" value="1"/>
</dbReference>
<feature type="compositionally biased region" description="Gly residues" evidence="1">
    <location>
        <begin position="1349"/>
        <end position="1358"/>
    </location>
</feature>
<dbReference type="InterPro" id="IPR008271">
    <property type="entry name" value="Ser/Thr_kinase_AS"/>
</dbReference>
<feature type="region of interest" description="Disordered" evidence="1">
    <location>
        <begin position="1324"/>
        <end position="1378"/>
    </location>
</feature>
<dbReference type="Proteomes" id="UP000722791">
    <property type="component" value="Unassembled WGS sequence"/>
</dbReference>
<feature type="region of interest" description="Disordered" evidence="1">
    <location>
        <begin position="1202"/>
        <end position="1244"/>
    </location>
</feature>
<feature type="region of interest" description="Disordered" evidence="1">
    <location>
        <begin position="929"/>
        <end position="963"/>
    </location>
</feature>
<feature type="region of interest" description="Disordered" evidence="1">
    <location>
        <begin position="330"/>
        <end position="372"/>
    </location>
</feature>
<feature type="compositionally biased region" description="Low complexity" evidence="1">
    <location>
        <begin position="1202"/>
        <end position="1231"/>
    </location>
</feature>
<dbReference type="PROSITE" id="PS00108">
    <property type="entry name" value="PROTEIN_KINASE_ST"/>
    <property type="match status" value="1"/>
</dbReference>
<feature type="non-terminal residue" evidence="3">
    <location>
        <position position="1"/>
    </location>
</feature>
<dbReference type="SUPFAM" id="SSF56112">
    <property type="entry name" value="Protein kinase-like (PK-like)"/>
    <property type="match status" value="1"/>
</dbReference>
<dbReference type="GO" id="GO:0004674">
    <property type="term" value="F:protein serine/threonine kinase activity"/>
    <property type="evidence" value="ECO:0007669"/>
    <property type="project" value="TreeGrafter"/>
</dbReference>
<feature type="compositionally biased region" description="Low complexity" evidence="1">
    <location>
        <begin position="354"/>
        <end position="366"/>
    </location>
</feature>
<name>A0A8J4GFY3_9CHLO</name>
<protein>
    <recommendedName>
        <fullName evidence="2">Protein kinase domain-containing protein</fullName>
    </recommendedName>
</protein>
<evidence type="ECO:0000313" key="3">
    <source>
        <dbReference type="EMBL" id="GIM06877.1"/>
    </source>
</evidence>
<evidence type="ECO:0000256" key="1">
    <source>
        <dbReference type="SAM" id="MobiDB-lite"/>
    </source>
</evidence>
<comment type="caution">
    <text evidence="3">The sequence shown here is derived from an EMBL/GenBank/DDBJ whole genome shotgun (WGS) entry which is preliminary data.</text>
</comment>
<dbReference type="Pfam" id="PF07714">
    <property type="entry name" value="PK_Tyr_Ser-Thr"/>
    <property type="match status" value="1"/>
</dbReference>
<organism evidence="3 4">
    <name type="scientific">Volvox reticuliferus</name>
    <dbReference type="NCBI Taxonomy" id="1737510"/>
    <lineage>
        <taxon>Eukaryota</taxon>
        <taxon>Viridiplantae</taxon>
        <taxon>Chlorophyta</taxon>
        <taxon>core chlorophytes</taxon>
        <taxon>Chlorophyceae</taxon>
        <taxon>CS clade</taxon>
        <taxon>Chlamydomonadales</taxon>
        <taxon>Volvocaceae</taxon>
        <taxon>Volvox</taxon>
    </lineage>
</organism>
<gene>
    <name evidence="3" type="ORF">Vretimale_11120</name>
</gene>
<dbReference type="InterPro" id="IPR051681">
    <property type="entry name" value="Ser/Thr_Kinases-Pseudokinases"/>
</dbReference>
<dbReference type="SMART" id="SM00220">
    <property type="entry name" value="S_TKc"/>
    <property type="match status" value="1"/>
</dbReference>
<reference evidence="3" key="1">
    <citation type="journal article" date="2021" name="Proc. Natl. Acad. Sci. U.S.A.">
        <title>Three genomes in the algal genus Volvox reveal the fate of a haploid sex-determining region after a transition to homothallism.</title>
        <authorList>
            <person name="Yamamoto K."/>
            <person name="Hamaji T."/>
            <person name="Kawai-Toyooka H."/>
            <person name="Matsuzaki R."/>
            <person name="Takahashi F."/>
            <person name="Nishimura Y."/>
            <person name="Kawachi M."/>
            <person name="Noguchi H."/>
            <person name="Minakuchi Y."/>
            <person name="Umen J.G."/>
            <person name="Toyoda A."/>
            <person name="Nozaki H."/>
        </authorList>
    </citation>
    <scope>NUCLEOTIDE SEQUENCE</scope>
    <source>
        <strain evidence="3">NIES-3785</strain>
    </source>
</reference>
<dbReference type="InterPro" id="IPR011009">
    <property type="entry name" value="Kinase-like_dom_sf"/>
</dbReference>
<dbReference type="PROSITE" id="PS50011">
    <property type="entry name" value="PROTEIN_KINASE_DOM"/>
    <property type="match status" value="1"/>
</dbReference>
<sequence length="1514" mass="156998">AATARVAVSRVPSERLPPRSSYFEADGLRDVLLQQIPHPGVSGEAGGDGPADATVDISAVILREYPSMYDSSSTTPYQRNVPSLVCSPMELRQLSFAAPPSQRVSVSVYGMFEYESSHASILGTGQGRISPAAGWAAVGGGVVASGVPSATAAATTGGVPSARAGLLARSRISSTNSYTSTTRTSSSRPSRWGIRQLMGLVSAGFASLRQHLGRMVEPASGNLRPEAVAELTRWTSRTDLVRAIAQVTDMEIVSQSASRSVVCRGRAGGAQVFIKYTAGPGRGEGMAAPATEGLLSRVLVHPNVVRTHGWHLTQVAAEDLSGDLEAALTAAAAAGDRRRRRQREQRQRPPPGPLERQLSQPNQQLNPPLPPRRQLTVLAEGPAYRKQNPQSGSLLLRSLRRKQLSCGDSATAASTAAAVATSGGNSVGFSGGQQICNARCRTSEFAAESLLYGTAVVIPPDEVLDGKPAGEDGGVAADSGHGSYKGYDSAPASIFLARTATAGSCPTAIQSLYNVHGSSGSGGDATNRRHLSIGTLPTELGSAAVGTPLLYNGTTLQAGSGNTKSVRPPCEISKPTGAATTSVDCGKTTVAVARINTEVAGGTPTAAAAAAPSPIPQLTWAQAAKAWREMQDMIHRLNARPVDYIARIVMEAADLGSLLTVIRQGVFSGSSASTLRLHALLLTARDVTRGMAHLHCHAILHGDLKPSNVLLRSDPTDPRGFVAVVSDFGLSRIAPLGCLEGSELYGTVSFMAPEVISGYRCPASDVYSYGVLLWQMINQTAPWPRLRNVQVMMGVLQGELRLSAPPDTYPPLATLVERCLTYSHATRPTFEVIERELESMLRDVEQILATSNAAVGTVAVAVVANQTGEPSAATASTSTAALAYAGMSPSWCPPPPITAEPSAAAVPSTVTAGLLSAMPWVAINTAKGKQPHPPWILRSTHPSRSPHPQPKHPLQQHHQQQPGHQQVLMIHRDVPSGGSISARALLAYTGTANPMYTGTTELEGDLESTAMGSTGTLNLRLDTPLSITTNNTYATTVALVADGIGDATGGGGELLEGRDVITTTAGIVTASYMTDVGNGTGGVSAQSGVGASRCRNTVVPQREATGRLTPISPMATGRILDTREWTLALTMVASGSGSVDGQAGSSMVLLTPFHQMQQKQPQCINNTIMSSSAGQHISTTTTTATAVRTSTRHYYYCSSNSGARAATPAASSTGGATAATPTESSTTFTNAGVGGSGGDTAADGGELATIKPNSHYFCRSSNKGANKPDSAASGTLMMSGGVCVGALYQSRLMAGSNACDNGVHIHDNSCCGGSRNSSNFVAGDTSAVEGPSGGAARDNDANSMSIAGGIHGNPGNGKNGNYDDTKIGRSTTNDGVEEEREMIKGEEQLYAITAGSNRPNPRRLSSVIAGNLEAAATKGHLSSSSATFGRQCSSWCASTTVTTTNTNNTNMCTTTQNTLINSIATSTPLLLGGSQSPLPSTSMAKCIPVPLDNVYHRDCAEPAAVPIIVPIRHA</sequence>
<dbReference type="GO" id="GO:0005524">
    <property type="term" value="F:ATP binding"/>
    <property type="evidence" value="ECO:0007669"/>
    <property type="project" value="InterPro"/>
</dbReference>
<evidence type="ECO:0000313" key="4">
    <source>
        <dbReference type="Proteomes" id="UP000722791"/>
    </source>
</evidence>
<feature type="compositionally biased region" description="Low complexity" evidence="1">
    <location>
        <begin position="952"/>
        <end position="963"/>
    </location>
</feature>
<accession>A0A8J4GFY3</accession>
<feature type="domain" description="Protein kinase" evidence="2">
    <location>
        <begin position="552"/>
        <end position="841"/>
    </location>
</feature>
<evidence type="ECO:0000259" key="2">
    <source>
        <dbReference type="PROSITE" id="PS50011"/>
    </source>
</evidence>
<proteinExistence type="predicted"/>
<dbReference type="Gene3D" id="1.10.510.10">
    <property type="entry name" value="Transferase(Phosphotransferase) domain 1"/>
    <property type="match status" value="1"/>
</dbReference>
<dbReference type="InterPro" id="IPR001245">
    <property type="entry name" value="Ser-Thr/Tyr_kinase_cat_dom"/>
</dbReference>
<dbReference type="EMBL" id="BNCQ01000022">
    <property type="protein sequence ID" value="GIM06877.1"/>
    <property type="molecule type" value="Genomic_DNA"/>
</dbReference>
<dbReference type="PANTHER" id="PTHR44329:SF289">
    <property type="entry name" value="SERINE_THREONINE-PROTEIN KINASE VIK"/>
    <property type="match status" value="1"/>
</dbReference>
<dbReference type="InterPro" id="IPR000719">
    <property type="entry name" value="Prot_kinase_dom"/>
</dbReference>